<keyword evidence="2" id="KW-1185">Reference proteome</keyword>
<dbReference type="InterPro" id="IPR035903">
    <property type="entry name" value="HesB-like_dom_sf"/>
</dbReference>
<evidence type="ECO:0000313" key="2">
    <source>
        <dbReference type="Proteomes" id="UP000239047"/>
    </source>
</evidence>
<name>A0A2S5GA07_9BACL</name>
<evidence type="ECO:0000313" key="1">
    <source>
        <dbReference type="EMBL" id="PPA69755.1"/>
    </source>
</evidence>
<comment type="caution">
    <text evidence="1">The sequence shown here is derived from an EMBL/GenBank/DDBJ whole genome shotgun (WGS) entry which is preliminary data.</text>
</comment>
<dbReference type="SUPFAM" id="SSF89360">
    <property type="entry name" value="HesB-like domain"/>
    <property type="match status" value="1"/>
</dbReference>
<dbReference type="AlphaFoldDB" id="A0A2S5GA07"/>
<proteinExistence type="predicted"/>
<dbReference type="EMBL" id="PREZ01000005">
    <property type="protein sequence ID" value="PPA69755.1"/>
    <property type="molecule type" value="Genomic_DNA"/>
</dbReference>
<dbReference type="RefSeq" id="WP_104058748.1">
    <property type="nucleotide sequence ID" value="NZ_PREZ01000005.1"/>
</dbReference>
<gene>
    <name evidence="1" type="ORF">C4B60_14555</name>
</gene>
<dbReference type="OrthoDB" id="2355011at2"/>
<sequence length="87" mass="9865">MYITEEARSALKNLFDQYEASNIRIFLEEQSGDPEQLGFSLDMPEAHDAIQTINEIKVAIDPRILFLTEDLTIDVQDTPQGRGIVII</sequence>
<dbReference type="Proteomes" id="UP000239047">
    <property type="component" value="Unassembled WGS sequence"/>
</dbReference>
<reference evidence="1 2" key="1">
    <citation type="submission" date="2018-02" db="EMBL/GenBank/DDBJ databases">
        <title>Jeotgalibacillus proteolyticum sp. nov. a protease producing bacterium isolated from ocean sediments of Laizhou Bay.</title>
        <authorList>
            <person name="Li Y."/>
        </authorList>
    </citation>
    <scope>NUCLEOTIDE SEQUENCE [LARGE SCALE GENOMIC DNA]</scope>
    <source>
        <strain evidence="1 2">22-7</strain>
    </source>
</reference>
<organism evidence="1 2">
    <name type="scientific">Jeotgalibacillus proteolyticus</name>
    <dbReference type="NCBI Taxonomy" id="2082395"/>
    <lineage>
        <taxon>Bacteria</taxon>
        <taxon>Bacillati</taxon>
        <taxon>Bacillota</taxon>
        <taxon>Bacilli</taxon>
        <taxon>Bacillales</taxon>
        <taxon>Caryophanaceae</taxon>
        <taxon>Jeotgalibacillus</taxon>
    </lineage>
</organism>
<dbReference type="Gene3D" id="2.60.300.12">
    <property type="entry name" value="HesB-like domain"/>
    <property type="match status" value="1"/>
</dbReference>
<protein>
    <submittedName>
        <fullName evidence="1">Adhesin</fullName>
    </submittedName>
</protein>
<accession>A0A2S5GA07</accession>